<dbReference type="Pfam" id="PF00294">
    <property type="entry name" value="PfkB"/>
    <property type="match status" value="1"/>
</dbReference>
<dbReference type="PANTHER" id="PTHR10584">
    <property type="entry name" value="SUGAR KINASE"/>
    <property type="match status" value="1"/>
</dbReference>
<dbReference type="OrthoDB" id="9779730at2"/>
<keyword evidence="2 4" id="KW-0808">Transferase</keyword>
<reference key="2">
    <citation type="submission" date="2011-05" db="EMBL/GenBank/DDBJ databases">
        <title>Complete genome sequence of the aerobic marine methanotroph Methylomonas methanica MC09.</title>
        <authorList>
            <person name="Boden R."/>
            <person name="Cunliffe M."/>
            <person name="Scanlan J."/>
            <person name="Moussard H."/>
            <person name="Kits K.D."/>
            <person name="Klotz M."/>
            <person name="Jetten M."/>
            <person name="Vuilleumier S."/>
            <person name="Han J."/>
            <person name="Peters L."/>
            <person name="Mikhailova N."/>
            <person name="Teshima H."/>
            <person name="Tapia R."/>
            <person name="Kyrpides N."/>
            <person name="Ivanova N."/>
            <person name="Pagani I."/>
            <person name="Cheng J.-F."/>
            <person name="Goodwin L."/>
            <person name="Han C."/>
            <person name="Hauser L."/>
            <person name="Land M."/>
            <person name="Lapidus A."/>
            <person name="Lucas S."/>
            <person name="Pitluck S."/>
            <person name="Woyke T."/>
            <person name="Stein L.Y."/>
            <person name="Murrell C."/>
        </authorList>
    </citation>
    <scope>NUCLEOTIDE SEQUENCE</scope>
    <source>
        <strain>MC09</strain>
    </source>
</reference>
<dbReference type="InterPro" id="IPR002173">
    <property type="entry name" value="Carboh/pur_kinase_PfkB_CS"/>
</dbReference>
<accession>F9ZZ42</accession>
<evidence type="ECO:0000313" key="7">
    <source>
        <dbReference type="Proteomes" id="UP000008888"/>
    </source>
</evidence>
<dbReference type="GO" id="GO:0005829">
    <property type="term" value="C:cytosol"/>
    <property type="evidence" value="ECO:0007669"/>
    <property type="project" value="TreeGrafter"/>
</dbReference>
<dbReference type="HOGENOM" id="CLU_027634_2_2_6"/>
<dbReference type="InterPro" id="IPR011611">
    <property type="entry name" value="PfkB_dom"/>
</dbReference>
<protein>
    <submittedName>
        <fullName evidence="6">PfkB domain protein</fullName>
    </submittedName>
</protein>
<organism evidence="6 7">
    <name type="scientific">Methylomonas methanica (strain DSM 25384 / MC09)</name>
    <dbReference type="NCBI Taxonomy" id="857087"/>
    <lineage>
        <taxon>Bacteria</taxon>
        <taxon>Pseudomonadati</taxon>
        <taxon>Pseudomonadota</taxon>
        <taxon>Gammaproteobacteria</taxon>
        <taxon>Methylococcales</taxon>
        <taxon>Methylococcaceae</taxon>
        <taxon>Methylomonas</taxon>
    </lineage>
</organism>
<dbReference type="Gene3D" id="3.40.1190.20">
    <property type="match status" value="1"/>
</dbReference>
<evidence type="ECO:0000313" key="6">
    <source>
        <dbReference type="EMBL" id="AEG01068.1"/>
    </source>
</evidence>
<name>F9ZZ42_METMM</name>
<reference evidence="7" key="3">
    <citation type="submission" date="2011-05" db="EMBL/GenBank/DDBJ databases">
        <title>Complete sequence of Methylomonas methanica MC09.</title>
        <authorList>
            <consortium name="US DOE Joint Genome Institute"/>
            <person name="Lucas S."/>
            <person name="Han J."/>
            <person name="Lapidus A."/>
            <person name="Cheng J.-F."/>
            <person name="Goodwin L."/>
            <person name="Pitluck S."/>
            <person name="Peters L."/>
            <person name="Mikhailova N."/>
            <person name="Teshima H."/>
            <person name="Han C."/>
            <person name="Tapia R."/>
            <person name="Land M."/>
            <person name="Hauser L."/>
            <person name="Kyrpides N."/>
            <person name="Ivanova N."/>
            <person name="Pagani I."/>
            <person name="Stein L."/>
            <person name="Woyke T."/>
        </authorList>
    </citation>
    <scope>NUCLEOTIDE SEQUENCE [LARGE SCALE GENOMIC DNA]</scope>
    <source>
        <strain evidence="7">MC09</strain>
    </source>
</reference>
<dbReference type="AlphaFoldDB" id="F9ZZ42"/>
<dbReference type="SUPFAM" id="SSF53613">
    <property type="entry name" value="Ribokinase-like"/>
    <property type="match status" value="1"/>
</dbReference>
<keyword evidence="7" id="KW-1185">Reference proteome</keyword>
<dbReference type="GO" id="GO:0006796">
    <property type="term" value="P:phosphate-containing compound metabolic process"/>
    <property type="evidence" value="ECO:0007669"/>
    <property type="project" value="UniProtKB-ARBA"/>
</dbReference>
<dbReference type="GO" id="GO:0016301">
    <property type="term" value="F:kinase activity"/>
    <property type="evidence" value="ECO:0007669"/>
    <property type="project" value="UniProtKB-KW"/>
</dbReference>
<evidence type="ECO:0000259" key="5">
    <source>
        <dbReference type="Pfam" id="PF00294"/>
    </source>
</evidence>
<keyword evidence="3 4" id="KW-0418">Kinase</keyword>
<evidence type="ECO:0000256" key="1">
    <source>
        <dbReference type="ARBA" id="ARBA00010688"/>
    </source>
</evidence>
<dbReference type="PROSITE" id="PS00584">
    <property type="entry name" value="PFKB_KINASES_2"/>
    <property type="match status" value="1"/>
</dbReference>
<feature type="domain" description="Carbohydrate kinase PfkB" evidence="5">
    <location>
        <begin position="9"/>
        <end position="286"/>
    </location>
</feature>
<dbReference type="eggNOG" id="COG0524">
    <property type="taxonomic scope" value="Bacteria"/>
</dbReference>
<dbReference type="KEGG" id="mmt:Metme_2682"/>
<dbReference type="EMBL" id="CP002738">
    <property type="protein sequence ID" value="AEG01068.1"/>
    <property type="molecule type" value="Genomic_DNA"/>
</dbReference>
<dbReference type="PANTHER" id="PTHR10584:SF157">
    <property type="entry name" value="SULFOFRUCTOSE KINASE"/>
    <property type="match status" value="1"/>
</dbReference>
<dbReference type="InterPro" id="IPR002139">
    <property type="entry name" value="Ribo/fructo_kinase"/>
</dbReference>
<proteinExistence type="inferred from homology"/>
<dbReference type="RefSeq" id="WP_013819304.1">
    <property type="nucleotide sequence ID" value="NC_015572.1"/>
</dbReference>
<sequence length="303" mass="31804">MPDTRTCLDVLCLGHASYDLVFSVPHHPAEDEKLFADGLLGCGGGPAANAAVAIARLGYQAAFAGYLGRDVYGDSHYAELQQAGVETDLIVRGDSPTPLSAILVKPNGKRALLNYKGDTKILPADALDFFGITAKTVLFDGHEPLLSLALLDKIGNAVPTVLDAGSLHTGTEALMAKVTYLVCSEKFALQYAGDPRTALSRLAALSPNVVITLGERGLIWQRGLETGNLPAPPIAAVDTTGAGDAFHGAFAAAVAAEMTWLDSLYFASAAGAFCCTRMGARPGLPDRVQHQQLLSSWRGPITD</sequence>
<evidence type="ECO:0000256" key="2">
    <source>
        <dbReference type="ARBA" id="ARBA00022679"/>
    </source>
</evidence>
<dbReference type="Proteomes" id="UP000008888">
    <property type="component" value="Chromosome"/>
</dbReference>
<dbReference type="STRING" id="857087.Metme_2682"/>
<evidence type="ECO:0000256" key="3">
    <source>
        <dbReference type="ARBA" id="ARBA00022777"/>
    </source>
</evidence>
<evidence type="ECO:0000256" key="4">
    <source>
        <dbReference type="RuleBase" id="RU003704"/>
    </source>
</evidence>
<dbReference type="PRINTS" id="PR00990">
    <property type="entry name" value="RIBOKINASE"/>
</dbReference>
<comment type="similarity">
    <text evidence="1 4">Belongs to the carbohydrate kinase PfkB family.</text>
</comment>
<gene>
    <name evidence="6" type="ordered locus">Metme_2682</name>
</gene>
<dbReference type="InterPro" id="IPR029056">
    <property type="entry name" value="Ribokinase-like"/>
</dbReference>
<reference evidence="6 7" key="1">
    <citation type="journal article" date="2011" name="J. Bacteriol.">
        <title>Complete Genome Sequence of the Aerobic Marine Methanotroph Methylomonas methanica MC09.</title>
        <authorList>
            <person name="Boden R."/>
            <person name="Cunliffe M."/>
            <person name="Scanlan J."/>
            <person name="Moussard H."/>
            <person name="Kits K.D."/>
            <person name="Klotz M.G."/>
            <person name="Jetten M.S."/>
            <person name="Vuilleumier S."/>
            <person name="Han J."/>
            <person name="Peters L."/>
            <person name="Mikhailova N."/>
            <person name="Teshima H."/>
            <person name="Tapia R."/>
            <person name="Kyrpides N."/>
            <person name="Ivanova N."/>
            <person name="Pagani I."/>
            <person name="Cheng J.F."/>
            <person name="Goodwin L."/>
            <person name="Han C."/>
            <person name="Hauser L."/>
            <person name="Land M.L."/>
            <person name="Lapidus A."/>
            <person name="Lucas S."/>
            <person name="Pitluck S."/>
            <person name="Woyke T."/>
            <person name="Stein L."/>
            <person name="Murrell J.C."/>
        </authorList>
    </citation>
    <scope>NUCLEOTIDE SEQUENCE [LARGE SCALE GENOMIC DNA]</scope>
    <source>
        <strain evidence="6 7">MC09</strain>
    </source>
</reference>